<dbReference type="InterPro" id="IPR000237">
    <property type="entry name" value="GRIP_dom"/>
</dbReference>
<dbReference type="PROSITE" id="PS50913">
    <property type="entry name" value="GRIP"/>
    <property type="match status" value="1"/>
</dbReference>
<feature type="region of interest" description="Disordered" evidence="2">
    <location>
        <begin position="1"/>
        <end position="25"/>
    </location>
</feature>
<feature type="coiled-coil region" evidence="1">
    <location>
        <begin position="526"/>
        <end position="610"/>
    </location>
</feature>
<reference evidence="4" key="1">
    <citation type="submission" date="2018-01" db="EMBL/GenBank/DDBJ databases">
        <title>An insight into the sialome of Amazonian anophelines.</title>
        <authorList>
            <person name="Ribeiro J.M."/>
            <person name="Scarpassa V."/>
            <person name="Calvo E."/>
        </authorList>
    </citation>
    <scope>NUCLEOTIDE SEQUENCE</scope>
    <source>
        <tissue evidence="4">Salivary glands</tissue>
    </source>
</reference>
<dbReference type="AlphaFoldDB" id="A0A2M4AD18"/>
<feature type="domain" description="GRIP" evidence="3">
    <location>
        <begin position="673"/>
        <end position="721"/>
    </location>
</feature>
<keyword evidence="1" id="KW-0175">Coiled coil</keyword>
<proteinExistence type="predicted"/>
<feature type="compositionally biased region" description="Polar residues" evidence="2">
    <location>
        <begin position="242"/>
        <end position="264"/>
    </location>
</feature>
<dbReference type="EMBL" id="GGFK01005329">
    <property type="protein sequence ID" value="MBW38650.1"/>
    <property type="molecule type" value="Transcribed_RNA"/>
</dbReference>
<feature type="region of interest" description="Disordered" evidence="2">
    <location>
        <begin position="178"/>
        <end position="202"/>
    </location>
</feature>
<feature type="region of interest" description="Disordered" evidence="2">
    <location>
        <begin position="242"/>
        <end position="301"/>
    </location>
</feature>
<organism evidence="4">
    <name type="scientific">Anopheles triannulatus</name>
    <dbReference type="NCBI Taxonomy" id="58253"/>
    <lineage>
        <taxon>Eukaryota</taxon>
        <taxon>Metazoa</taxon>
        <taxon>Ecdysozoa</taxon>
        <taxon>Arthropoda</taxon>
        <taxon>Hexapoda</taxon>
        <taxon>Insecta</taxon>
        <taxon>Pterygota</taxon>
        <taxon>Neoptera</taxon>
        <taxon>Endopterygota</taxon>
        <taxon>Diptera</taxon>
        <taxon>Nematocera</taxon>
        <taxon>Culicoidea</taxon>
        <taxon>Culicidae</taxon>
        <taxon>Anophelinae</taxon>
        <taxon>Anopheles</taxon>
    </lineage>
</organism>
<feature type="coiled-coil region" evidence="1">
    <location>
        <begin position="356"/>
        <end position="383"/>
    </location>
</feature>
<dbReference type="Pfam" id="PF01465">
    <property type="entry name" value="GRIP"/>
    <property type="match status" value="1"/>
</dbReference>
<evidence type="ECO:0000256" key="1">
    <source>
        <dbReference type="SAM" id="Coils"/>
    </source>
</evidence>
<evidence type="ECO:0000256" key="2">
    <source>
        <dbReference type="SAM" id="MobiDB-lite"/>
    </source>
</evidence>
<protein>
    <recommendedName>
        <fullName evidence="3">GRIP domain-containing protein</fullName>
    </recommendedName>
</protein>
<accession>A0A2M4AD18</accession>
<name>A0A2M4AD18_9DIPT</name>
<feature type="compositionally biased region" description="Polar residues" evidence="2">
    <location>
        <begin position="417"/>
        <end position="433"/>
    </location>
</feature>
<feature type="compositionally biased region" description="Polar residues" evidence="2">
    <location>
        <begin position="130"/>
        <end position="146"/>
    </location>
</feature>
<feature type="region of interest" description="Disordered" evidence="2">
    <location>
        <begin position="106"/>
        <end position="147"/>
    </location>
</feature>
<evidence type="ECO:0000313" key="4">
    <source>
        <dbReference type="EMBL" id="MBW38650.1"/>
    </source>
</evidence>
<sequence>MSSKPATPLEQRRAYPGESETTRIPILSPQPFRRSYSLRMRTSRSFHDYQHYRGGECCEGCGGGGVGLGLGSGGSHHQLAPTVAMHGSLGKQKSTAPAIANGTKSISHGHLRQQQQQQRSPMASVGAVGSSVNNTTVDGSAGNSDSVAEDELVDSFAVQCSTVKDGCPMPNGVIPHGGSSDGHPHCVASKGHQLKQVSPGSAGGGPPVFCTHGAIGAASRKHPGHAAGACSQSKHERGMSLNLINSGHSSSSQRTPRTPQTPNGAPTGGTGLHRGPAAVGGLSPKTPPVSPESPVNSYLDDDLDSLHSYSSVASGMSCDHPYVARNGTTFSGRKMKYVVHCSSHAGQTGGDYLTPTQRAQRQIRRLKELLSQARCDLEQRDSEILRLTKEVVELRLFKASLSSPEERSNSSDAVTVRENTTNDVNTPSSSQDISPIVDQIDEAGSVKASPRHHAHHHHHHHMQAGIHQVQFIDKLSTSEMQSSFADSGHFEDITTSSIHSKDSYVHTQDRACGSDEEMDAEKRRLVAMYEERIEELIKQHQTDEQQLRTANNDRIEVLLQRLAESNTRYCDLVPDYEQAKERIRELEKQLETLQAQLQEQEDKANKMYLHMYSKGQEAERQEQADRVLDMARDSPNRVSVPELMQQLQVTQDELENIRTMYKRLIDAQQTKNKVDPEVTLQFLKSAIYYFLTDKENSQGHLNAIESILGFSDAERSNIDKARAYK</sequence>
<feature type="region of interest" description="Disordered" evidence="2">
    <location>
        <begin position="400"/>
        <end position="433"/>
    </location>
</feature>
<evidence type="ECO:0000259" key="3">
    <source>
        <dbReference type="PROSITE" id="PS50913"/>
    </source>
</evidence>